<feature type="compositionally biased region" description="Low complexity" evidence="1">
    <location>
        <begin position="477"/>
        <end position="489"/>
    </location>
</feature>
<name>A0A8J9X2U3_PHATR</name>
<feature type="compositionally biased region" description="Polar residues" evidence="1">
    <location>
        <begin position="674"/>
        <end position="684"/>
    </location>
</feature>
<feature type="region of interest" description="Disordered" evidence="1">
    <location>
        <begin position="472"/>
        <end position="514"/>
    </location>
</feature>
<keyword evidence="2" id="KW-0472">Membrane</keyword>
<gene>
    <name evidence="3" type="ORF">PTTT1_LOCUS19151</name>
</gene>
<proteinExistence type="predicted"/>
<feature type="compositionally biased region" description="Pro residues" evidence="1">
    <location>
        <begin position="309"/>
        <end position="322"/>
    </location>
</feature>
<dbReference type="AlphaFoldDB" id="A0A8J9X2U3"/>
<feature type="region of interest" description="Disordered" evidence="1">
    <location>
        <begin position="540"/>
        <end position="705"/>
    </location>
</feature>
<dbReference type="EMBL" id="OU594957">
    <property type="protein sequence ID" value="CAG9282289.1"/>
    <property type="molecule type" value="Genomic_DNA"/>
</dbReference>
<sequence>MKGVAMESRRRTSLVISSVPSLHRRRRSGAAFPALLLLLLAAVLRTTTAKVRGFPTDVQIRHRRLARDKLPDGATEMPTTKPTMAPLVAPTVSPEDASTIVITSFPTRAPTEQPGTRDESTLAPTDVILSQIRPLQPFAVKVVNNTALDEAVLTKSLEDYLEANIPNAQSVNLVLTIPSRRRTRNLQTADAIELQYTGLVALEADNNGAGALYPTSAELVATQTRVLQDIDAVNEAVNADQPQDVVIADVVVEEQAAVEPPVTDEPESSNAAGIVGGILGALFVVVLIFTCWVYGRARKEHQNKQNKRSPPPPPPSPPPRSSPPRSSRSSPQRAASIPVDLDEEYDHSEYSNQALCEQDIEVASNRESYYEEEQSGREFYYDDDKEEVESAQVLYKDESENGIQDKTEPVSQDVEVQKLGTAWLVTTKKTLTDDDEARSDSDASMDGYSIYDAENYASQSTQRHVSAAAITERPVKAASARRPASASRAGRTLVASARPARATRSVSKGDRASDNESVFTYADVGTDDSIYTYGQGLIRGQPNSVLSGQTPDSYNGATEAGESSLTAGSPPYQRQPVAPRASSVRQRAANNYGVNSPNVASNMSSPRQVSRMTPVTVQRSDATDDMSQPSDEAQDELDRDLNGFANELERAKLRARVSASTLTSPRSRRPSPNFADNDQEQPSAMSRHARPTRSSVQESRNQVFR</sequence>
<feature type="compositionally biased region" description="Polar residues" evidence="1">
    <location>
        <begin position="541"/>
        <end position="567"/>
    </location>
</feature>
<organism evidence="3">
    <name type="scientific">Phaeodactylum tricornutum</name>
    <name type="common">Diatom</name>
    <dbReference type="NCBI Taxonomy" id="2850"/>
    <lineage>
        <taxon>Eukaryota</taxon>
        <taxon>Sar</taxon>
        <taxon>Stramenopiles</taxon>
        <taxon>Ochrophyta</taxon>
        <taxon>Bacillariophyta</taxon>
        <taxon>Bacillariophyceae</taxon>
        <taxon>Bacillariophycidae</taxon>
        <taxon>Naviculales</taxon>
        <taxon>Phaeodactylaceae</taxon>
        <taxon>Phaeodactylum</taxon>
    </lineage>
</organism>
<reference evidence="3" key="1">
    <citation type="submission" date="2022-02" db="EMBL/GenBank/DDBJ databases">
        <authorList>
            <person name="Giguere J D."/>
        </authorList>
    </citation>
    <scope>NUCLEOTIDE SEQUENCE</scope>
    <source>
        <strain evidence="3">CCAP 1055/1</strain>
    </source>
</reference>
<evidence type="ECO:0000256" key="2">
    <source>
        <dbReference type="SAM" id="Phobius"/>
    </source>
</evidence>
<feature type="region of interest" description="Disordered" evidence="1">
    <location>
        <begin position="300"/>
        <end position="347"/>
    </location>
</feature>
<feature type="compositionally biased region" description="Polar residues" evidence="1">
    <location>
        <begin position="583"/>
        <end position="631"/>
    </location>
</feature>
<keyword evidence="2" id="KW-0812">Transmembrane</keyword>
<accession>A0A8J9X2U3</accession>
<evidence type="ECO:0000256" key="1">
    <source>
        <dbReference type="SAM" id="MobiDB-lite"/>
    </source>
</evidence>
<dbReference type="Proteomes" id="UP000836788">
    <property type="component" value="Chromosome 16"/>
</dbReference>
<feature type="compositionally biased region" description="Polar residues" evidence="1">
    <location>
        <begin position="692"/>
        <end position="705"/>
    </location>
</feature>
<protein>
    <submittedName>
        <fullName evidence="3">Uncharacterized protein</fullName>
    </submittedName>
</protein>
<feature type="transmembrane region" description="Helical" evidence="2">
    <location>
        <begin position="271"/>
        <end position="295"/>
    </location>
</feature>
<keyword evidence="2" id="KW-1133">Transmembrane helix</keyword>
<evidence type="ECO:0000313" key="3">
    <source>
        <dbReference type="EMBL" id="CAG9282289.1"/>
    </source>
</evidence>